<dbReference type="Pfam" id="PF13391">
    <property type="entry name" value="HNH_2"/>
    <property type="match status" value="1"/>
</dbReference>
<dbReference type="STRING" id="477641.MODMU_0342"/>
<evidence type="ECO:0000313" key="4">
    <source>
        <dbReference type="Proteomes" id="UP000006461"/>
    </source>
</evidence>
<feature type="domain" description="HNH nuclease" evidence="1">
    <location>
        <begin position="184"/>
        <end position="236"/>
    </location>
</feature>
<reference evidence="3 4" key="1">
    <citation type="journal article" date="2012" name="J. Bacteriol.">
        <title>Genome Sequence of Radiation-Resistant Modestobacter marinus Strain BC501, a Representative Actinobacterium That Thrives on Calcareous Stone Surfaces.</title>
        <authorList>
            <person name="Normand P."/>
            <person name="Gury J."/>
            <person name="Pujic P."/>
            <person name="Chouaia B."/>
            <person name="Crotti E."/>
            <person name="Brusetti L."/>
            <person name="Daffonchio D."/>
            <person name="Vacherie B."/>
            <person name="Barbe V."/>
            <person name="Medigue C."/>
            <person name="Calteau A."/>
            <person name="Ghodhbane-Gtari F."/>
            <person name="Essoussi I."/>
            <person name="Nouioui I."/>
            <person name="Abbassi-Ghozzi I."/>
            <person name="Gtari M."/>
        </authorList>
    </citation>
    <scope>NUCLEOTIDE SEQUENCE [LARGE SCALE GENOMIC DNA]</scope>
    <source>
        <strain evidence="4">BC 501</strain>
    </source>
</reference>
<dbReference type="HOGENOM" id="CLU_075532_0_0_11"/>
<gene>
    <name evidence="3" type="ordered locus">MODMU_0342</name>
</gene>
<dbReference type="Pfam" id="PF26340">
    <property type="entry name" value="DNA-SBD_ScoMcrA"/>
    <property type="match status" value="1"/>
</dbReference>
<dbReference type="PIRSF" id="PIRSF030850">
    <property type="entry name" value="UCP030850"/>
    <property type="match status" value="1"/>
</dbReference>
<protein>
    <recommendedName>
        <fullName evidence="5">Restriction endonuclease</fullName>
    </recommendedName>
</protein>
<dbReference type="InterPro" id="IPR011396">
    <property type="entry name" value="PT_DNA_restrict"/>
</dbReference>
<dbReference type="EMBL" id="FO203431">
    <property type="protein sequence ID" value="CCH85802.1"/>
    <property type="molecule type" value="Genomic_DNA"/>
</dbReference>
<dbReference type="eggNOG" id="COG3440">
    <property type="taxonomic scope" value="Bacteria"/>
</dbReference>
<dbReference type="InterPro" id="IPR058813">
    <property type="entry name" value="DNA-SBD_ScoMcrA"/>
</dbReference>
<dbReference type="KEGG" id="mmar:MODMU_0342"/>
<dbReference type="AlphaFoldDB" id="I4EQY9"/>
<evidence type="ECO:0000259" key="2">
    <source>
        <dbReference type="Pfam" id="PF26340"/>
    </source>
</evidence>
<dbReference type="NCBIfam" id="NF045808">
    <property type="entry name" value="PT-DNA_restrict"/>
    <property type="match status" value="1"/>
</dbReference>
<evidence type="ECO:0008006" key="5">
    <source>
        <dbReference type="Google" id="ProtNLM"/>
    </source>
</evidence>
<dbReference type="InterPro" id="IPR003615">
    <property type="entry name" value="HNH_nuc"/>
</dbReference>
<name>I4EQY9_MODI5</name>
<organism evidence="3 4">
    <name type="scientific">Modestobacter italicus (strain DSM 44449 / CECT 9708 / BC 501)</name>
    <dbReference type="NCBI Taxonomy" id="2732864"/>
    <lineage>
        <taxon>Bacteria</taxon>
        <taxon>Bacillati</taxon>
        <taxon>Actinomycetota</taxon>
        <taxon>Actinomycetes</taxon>
        <taxon>Geodermatophilales</taxon>
        <taxon>Geodermatophilaceae</taxon>
        <taxon>Modestobacter</taxon>
    </lineage>
</organism>
<evidence type="ECO:0000259" key="1">
    <source>
        <dbReference type="Pfam" id="PF13391"/>
    </source>
</evidence>
<sequence>MQEQWLARVQKLRRWSRDGQRAPHKPLLLLWMLAGFRPVAPGRSHSPSWRSPSASCSATSARAVASHHPEFPFPHLTNDGLWAMTDATGADARPLGTAVGRLRSAGAVGQLEPAFEAALPADPTLLAAAVRALLDANFPASLHEDLLARCGLALEPVEAAVAEAGRRRDTAFCAAVLVAYEGRCATCGFDDWLGGEVIGLDAAHVHWRAIGGPDSIDNALGLCTLHHRLFDRGVVGLADDGTVMVSQLFVGRARAAQAQVLSLAGAPLLSPQAGHPTVADTHRGWHTEQVFREPARLSA</sequence>
<accession>I4EQY9</accession>
<keyword evidence="4" id="KW-1185">Reference proteome</keyword>
<proteinExistence type="predicted"/>
<evidence type="ECO:0000313" key="3">
    <source>
        <dbReference type="EMBL" id="CCH85802.1"/>
    </source>
</evidence>
<dbReference type="Proteomes" id="UP000006461">
    <property type="component" value="Chromosome"/>
</dbReference>
<dbReference type="PATRIC" id="fig|477641.3.peg.324"/>
<feature type="domain" description="ScoMcrA-like DNA sulfur-binding" evidence="2">
    <location>
        <begin position="3"/>
        <end position="153"/>
    </location>
</feature>